<dbReference type="EMBL" id="JAOL01000198">
    <property type="protein sequence ID" value="EUA85315.1"/>
    <property type="molecule type" value="Genomic_DNA"/>
</dbReference>
<organism evidence="1 2">
    <name type="scientific">Mycobacterium ulcerans str. Harvey</name>
    <dbReference type="NCBI Taxonomy" id="1299332"/>
    <lineage>
        <taxon>Bacteria</taxon>
        <taxon>Bacillati</taxon>
        <taxon>Actinomycetota</taxon>
        <taxon>Actinomycetes</taxon>
        <taxon>Mycobacteriales</taxon>
        <taxon>Mycobacteriaceae</taxon>
        <taxon>Mycobacterium</taxon>
        <taxon>Mycobacterium ulcerans group</taxon>
    </lineage>
</organism>
<sequence length="92" mass="9742">MPLSGPGELREPTGRPPQHRAALAVIGRTARLSRASPAHCPAGRPLPAQVAQLLLDESSEGSVQLAQRTLSAMLGVQRPSLNKILKGFERDG</sequence>
<name>A0ABP3A4Q1_MYCUL</name>
<protein>
    <submittedName>
        <fullName evidence="1">Transcriptional regulatory protein</fullName>
    </submittedName>
</protein>
<accession>A0ABP3A4Q1</accession>
<evidence type="ECO:0000313" key="1">
    <source>
        <dbReference type="EMBL" id="EUA85315.1"/>
    </source>
</evidence>
<evidence type="ECO:0000313" key="2">
    <source>
        <dbReference type="Proteomes" id="UP000020681"/>
    </source>
</evidence>
<comment type="caution">
    <text evidence="1">The sequence shown here is derived from an EMBL/GenBank/DDBJ whole genome shotgun (WGS) entry which is preliminary data.</text>
</comment>
<gene>
    <name evidence="1" type="ORF">I551_8237</name>
</gene>
<keyword evidence="2" id="KW-1185">Reference proteome</keyword>
<dbReference type="Proteomes" id="UP000020681">
    <property type="component" value="Unassembled WGS sequence"/>
</dbReference>
<dbReference type="Gene3D" id="1.10.10.10">
    <property type="entry name" value="Winged helix-like DNA-binding domain superfamily/Winged helix DNA-binding domain"/>
    <property type="match status" value="1"/>
</dbReference>
<dbReference type="InterPro" id="IPR036388">
    <property type="entry name" value="WH-like_DNA-bd_sf"/>
</dbReference>
<reference evidence="1 2" key="1">
    <citation type="submission" date="2014-01" db="EMBL/GenBank/DDBJ databases">
        <authorList>
            <person name="Dobos K."/>
            <person name="Lenaerts A."/>
            <person name="Ordway D."/>
            <person name="DeGroote M.A."/>
            <person name="Parker T."/>
            <person name="Sizemore C."/>
            <person name="Tallon L.J."/>
            <person name="Sadzewicz L.K."/>
            <person name="Sengamalay N."/>
            <person name="Fraser C.M."/>
            <person name="Hine E."/>
            <person name="Shefchek K.A."/>
            <person name="Das S.P."/>
            <person name="Tettelin H."/>
        </authorList>
    </citation>
    <scope>NUCLEOTIDE SEQUENCE [LARGE SCALE GENOMIC DNA]</scope>
    <source>
        <strain evidence="1 2">Harvey</strain>
    </source>
</reference>
<proteinExistence type="predicted"/>